<dbReference type="GO" id="GO:0005737">
    <property type="term" value="C:cytoplasm"/>
    <property type="evidence" value="ECO:0007669"/>
    <property type="project" value="TreeGrafter"/>
</dbReference>
<dbReference type="PATRIC" id="fig|52133.19.peg.2369"/>
<evidence type="ECO:0000259" key="8">
    <source>
        <dbReference type="Pfam" id="PF01266"/>
    </source>
</evidence>
<dbReference type="Pfam" id="PF01266">
    <property type="entry name" value="DAO"/>
    <property type="match status" value="1"/>
</dbReference>
<dbReference type="SUPFAM" id="SSF51905">
    <property type="entry name" value="FAD/NAD(P)-binding domain"/>
    <property type="match status" value="1"/>
</dbReference>
<gene>
    <name evidence="9" type="primary">dadA_1</name>
    <name evidence="7" type="synonym">dadA</name>
    <name evidence="9" type="ORF">AVENLUH13518_02344</name>
</gene>
<evidence type="ECO:0000256" key="3">
    <source>
        <dbReference type="ARBA" id="ARBA00022630"/>
    </source>
</evidence>
<proteinExistence type="inferred from homology"/>
<evidence type="ECO:0000313" key="9">
    <source>
        <dbReference type="EMBL" id="KXZ69681.1"/>
    </source>
</evidence>
<dbReference type="GO" id="GO:0055130">
    <property type="term" value="P:D-alanine catabolic process"/>
    <property type="evidence" value="ECO:0007669"/>
    <property type="project" value="TreeGrafter"/>
</dbReference>
<dbReference type="Gene3D" id="3.50.50.60">
    <property type="entry name" value="FAD/NAD(P)-binding domain"/>
    <property type="match status" value="2"/>
</dbReference>
<evidence type="ECO:0000256" key="5">
    <source>
        <dbReference type="ARBA" id="ARBA00023002"/>
    </source>
</evidence>
<protein>
    <recommendedName>
        <fullName evidence="7">D-amino acid dehydrogenase</fullName>
        <ecNumber evidence="7">1.4.99.-</ecNumber>
    </recommendedName>
</protein>
<keyword evidence="4 7" id="KW-0274">FAD</keyword>
<evidence type="ECO:0000256" key="6">
    <source>
        <dbReference type="ARBA" id="ARBA00047884"/>
    </source>
</evidence>
<evidence type="ECO:0000256" key="1">
    <source>
        <dbReference type="ARBA" id="ARBA00001974"/>
    </source>
</evidence>
<comment type="caution">
    <text evidence="9">The sequence shown here is derived from an EMBL/GenBank/DDBJ whole genome shotgun (WGS) entry which is preliminary data.</text>
</comment>
<dbReference type="AlphaFoldDB" id="A0A150HSH6"/>
<dbReference type="HAMAP" id="MF_01202">
    <property type="entry name" value="DadA"/>
    <property type="match status" value="1"/>
</dbReference>
<comment type="catalytic activity">
    <reaction evidence="6 7">
        <text>a D-alpha-amino acid + A + H2O = a 2-oxocarboxylate + AH2 + NH4(+)</text>
        <dbReference type="Rhea" id="RHEA:18125"/>
        <dbReference type="ChEBI" id="CHEBI:13193"/>
        <dbReference type="ChEBI" id="CHEBI:15377"/>
        <dbReference type="ChEBI" id="CHEBI:17499"/>
        <dbReference type="ChEBI" id="CHEBI:28938"/>
        <dbReference type="ChEBI" id="CHEBI:35179"/>
        <dbReference type="ChEBI" id="CHEBI:59871"/>
    </reaction>
</comment>
<comment type="function">
    <text evidence="7">Oxidative deamination of D-amino acids.</text>
</comment>
<feature type="domain" description="FAD dependent oxidoreductase" evidence="8">
    <location>
        <begin position="2"/>
        <end position="396"/>
    </location>
</feature>
<dbReference type="GO" id="GO:0005886">
    <property type="term" value="C:plasma membrane"/>
    <property type="evidence" value="ECO:0007669"/>
    <property type="project" value="TreeGrafter"/>
</dbReference>
<dbReference type="SUPFAM" id="SSF54373">
    <property type="entry name" value="FAD-linked reductases, C-terminal domain"/>
    <property type="match status" value="1"/>
</dbReference>
<dbReference type="Gene3D" id="3.30.9.10">
    <property type="entry name" value="D-Amino Acid Oxidase, subunit A, domain 2"/>
    <property type="match status" value="1"/>
</dbReference>
<dbReference type="InterPro" id="IPR023080">
    <property type="entry name" value="DadA"/>
</dbReference>
<evidence type="ECO:0000256" key="2">
    <source>
        <dbReference type="ARBA" id="ARBA00009410"/>
    </source>
</evidence>
<dbReference type="PANTHER" id="PTHR13847:SF280">
    <property type="entry name" value="D-AMINO ACID DEHYDROGENASE"/>
    <property type="match status" value="1"/>
</dbReference>
<dbReference type="GO" id="GO:0008718">
    <property type="term" value="F:D-amino-acid dehydrogenase activity"/>
    <property type="evidence" value="ECO:0007669"/>
    <property type="project" value="UniProtKB-UniRule"/>
</dbReference>
<evidence type="ECO:0000256" key="4">
    <source>
        <dbReference type="ARBA" id="ARBA00022827"/>
    </source>
</evidence>
<comment type="similarity">
    <text evidence="2 7">Belongs to the DadA oxidoreductase family.</text>
</comment>
<organism evidence="9 10">
    <name type="scientific">Acinetobacter venetianus</name>
    <dbReference type="NCBI Taxonomy" id="52133"/>
    <lineage>
        <taxon>Bacteria</taxon>
        <taxon>Pseudomonadati</taxon>
        <taxon>Pseudomonadota</taxon>
        <taxon>Gammaproteobacteria</taxon>
        <taxon>Moraxellales</taxon>
        <taxon>Moraxellaceae</taxon>
        <taxon>Acinetobacter</taxon>
    </lineage>
</organism>
<dbReference type="NCBIfam" id="NF001933">
    <property type="entry name" value="PRK00711.1"/>
    <property type="match status" value="1"/>
</dbReference>
<dbReference type="RefSeq" id="WP_061393513.1">
    <property type="nucleotide sequence ID" value="NZ_CAXGOK010000040.1"/>
</dbReference>
<dbReference type="Proteomes" id="UP000075544">
    <property type="component" value="Unassembled WGS sequence"/>
</dbReference>
<dbReference type="InterPro" id="IPR006076">
    <property type="entry name" value="FAD-dep_OxRdtase"/>
</dbReference>
<dbReference type="PANTHER" id="PTHR13847">
    <property type="entry name" value="SARCOSINE DEHYDROGENASE-RELATED"/>
    <property type="match status" value="1"/>
</dbReference>
<evidence type="ECO:0000256" key="7">
    <source>
        <dbReference type="HAMAP-Rule" id="MF_01202"/>
    </source>
</evidence>
<dbReference type="EC" id="1.4.99.-" evidence="7"/>
<dbReference type="FunFam" id="3.50.50.60:FF:000020">
    <property type="entry name" value="D-amino acid dehydrogenase"/>
    <property type="match status" value="1"/>
</dbReference>
<comment type="cofactor">
    <cofactor evidence="1 7">
        <name>FAD</name>
        <dbReference type="ChEBI" id="CHEBI:57692"/>
    </cofactor>
</comment>
<dbReference type="EMBL" id="JRHX01000072">
    <property type="protein sequence ID" value="KXZ69681.1"/>
    <property type="molecule type" value="Genomic_DNA"/>
</dbReference>
<evidence type="ECO:0000313" key="10">
    <source>
        <dbReference type="Proteomes" id="UP000075544"/>
    </source>
</evidence>
<reference evidence="9 10" key="1">
    <citation type="journal article" date="2016" name="Sci. Rep.">
        <title>Genomic and phenotypic characterization of the species Acinetobacter venetianus.</title>
        <authorList>
            <person name="Fondi M."/>
            <person name="Maida I."/>
            <person name="Perrin E."/>
            <person name="Orlandini V."/>
            <person name="La Torre L."/>
            <person name="Bosi E."/>
            <person name="Negroni A."/>
            <person name="Zanaroli G."/>
            <person name="Fava F."/>
            <person name="Decorosi F."/>
            <person name="Giovannetti L."/>
            <person name="Viti C."/>
            <person name="Vaneechoutte M."/>
            <person name="Dijkshoorn L."/>
            <person name="Fani R."/>
        </authorList>
    </citation>
    <scope>NUCLEOTIDE SEQUENCE [LARGE SCALE GENOMIC DNA]</scope>
    <source>
        <strain evidence="9 10">LUH13518</strain>
    </source>
</reference>
<accession>A0A150HSH6</accession>
<keyword evidence="5 7" id="KW-0560">Oxidoreductase</keyword>
<name>A0A150HSH6_9GAMM</name>
<sequence>MRVIVLGSGVIGVASAYYLAQQGAQVTVLDRQSGPAKETSFGNAGQISPGYSTPWAAPGIPFKAVKWMFQHHAPLAINIDGSMWQLQWMAQMLKNCNPQSYAVNKERMMRVAEYSRDCLRDLREQTGINYENRSKGTLQIFRNEAQLEAVQRDIQVLKECGVDFDLLNAQQLGSVEPALAHNDHLVGGLHLPNDETGDCFLFTNALAKLAQDLGVEFKFDQNVEKLIVEGDEIKGVMVDGAVLTADRFVLAFGSYSRDFLKPLELNLPVYPVKGYSLTIPIVEPKFAPQSTVLDETYKVAITRFDQRIRVGGMAELSGFNLGLNQDRRATLEMVTQDLFPGGDLKQASFWTGLRPMTPDSTPIIGATQYKNLFLNTGHGTLGWTMACGSGKLISDLVLNHRTDISTDGLSIQRYSHAA</sequence>
<dbReference type="InterPro" id="IPR036188">
    <property type="entry name" value="FAD/NAD-bd_sf"/>
</dbReference>
<feature type="binding site" evidence="7">
    <location>
        <begin position="3"/>
        <end position="17"/>
    </location>
    <ligand>
        <name>FAD</name>
        <dbReference type="ChEBI" id="CHEBI:57692"/>
    </ligand>
</feature>
<keyword evidence="3 7" id="KW-0285">Flavoprotein</keyword>